<dbReference type="GO" id="GO:0008270">
    <property type="term" value="F:zinc ion binding"/>
    <property type="evidence" value="ECO:0007669"/>
    <property type="project" value="UniProtKB-UniRule"/>
</dbReference>
<evidence type="ECO:0000256" key="4">
    <source>
        <dbReference type="ARBA" id="ARBA00022833"/>
    </source>
</evidence>
<keyword evidence="3 5" id="KW-0863">Zinc-finger</keyword>
<evidence type="ECO:0000259" key="7">
    <source>
        <dbReference type="PROSITE" id="PS50966"/>
    </source>
</evidence>
<dbReference type="GO" id="GO:0006355">
    <property type="term" value="P:regulation of DNA-templated transcription"/>
    <property type="evidence" value="ECO:0007669"/>
    <property type="project" value="UniProtKB-UniRule"/>
</dbReference>
<dbReference type="Proteomes" id="UP000015453">
    <property type="component" value="Unassembled WGS sequence"/>
</dbReference>
<evidence type="ECO:0000256" key="1">
    <source>
        <dbReference type="ARBA" id="ARBA00005889"/>
    </source>
</evidence>
<evidence type="ECO:0000256" key="2">
    <source>
        <dbReference type="ARBA" id="ARBA00022723"/>
    </source>
</evidence>
<dbReference type="EMBL" id="AUSU01002954">
    <property type="protein sequence ID" value="EPS67726.1"/>
    <property type="molecule type" value="Genomic_DNA"/>
</dbReference>
<evidence type="ECO:0000256" key="5">
    <source>
        <dbReference type="PROSITE-ProRule" id="PRU00325"/>
    </source>
</evidence>
<feature type="non-terminal residue" evidence="8">
    <location>
        <position position="649"/>
    </location>
</feature>
<dbReference type="GO" id="GO:0005634">
    <property type="term" value="C:nucleus"/>
    <property type="evidence" value="ECO:0007669"/>
    <property type="project" value="UniProtKB-SubCell"/>
</dbReference>
<keyword evidence="9" id="KW-1185">Reference proteome</keyword>
<accession>S8CS80</accession>
<evidence type="ECO:0000313" key="8">
    <source>
        <dbReference type="EMBL" id="EPS67726.1"/>
    </source>
</evidence>
<sequence length="649" mass="74573">ELPNDELEDEDISQSVKVETSDLQNALRQVLGIERFADADTATDVARSRLAPIEGMEFESYDDAYNYYNRYAEELGFGIRVKSSWTKRSSKEKRGAVLCCNCEGFKTTKEAAGIPRKETRTGCLAMVRLRLVQQSNRWRLDEVKLDHNHLLDHRRAQSSWSHKKIKSSAKRKTESAMDVEIQTIKLYRTPAVNAVDSFKRLNFRNGDVRALLDYFTRAKMGDPSFFYIMDFNDEGCVRNIFWIDSRSRAAYGYFDDVIQIHVKCLSNENGMILSSFSCLNHRGQIVLLGSGFLADESTETYLWVLRAWLTCMSGRTPRTVVTDQCKALQLAVSEVFPRAHHRFFLSLVMQRLQKGSLVEVTESEVFESVLNRAVYDSVRVEEFETAWEEMIRHFRLEDCELLQALYEDREKWVPAYVKDAVLFGICSDNPLLFNGYLHEDMTLDEFFNVYELFQQERIQKEENPIEYAPSLRTSFGYEIQASELYSKEIFLKFQQELVLMSSGSLTATQVHSNGPVITYAVNERSGNEDTTESKSFEVAYDKVSSEVRCICSCFNFRGYLCAHALTVLDYNGVESIPDQYILTRWRKNAKRPLLHASKLVSSNGIDSSNAIQRYDHMYRQAMLVVAGGLASREHHMVASQSLNESLDKL</sequence>
<evidence type="ECO:0000256" key="3">
    <source>
        <dbReference type="ARBA" id="ARBA00022771"/>
    </source>
</evidence>
<organism evidence="8 9">
    <name type="scientific">Genlisea aurea</name>
    <dbReference type="NCBI Taxonomy" id="192259"/>
    <lineage>
        <taxon>Eukaryota</taxon>
        <taxon>Viridiplantae</taxon>
        <taxon>Streptophyta</taxon>
        <taxon>Embryophyta</taxon>
        <taxon>Tracheophyta</taxon>
        <taxon>Spermatophyta</taxon>
        <taxon>Magnoliopsida</taxon>
        <taxon>eudicotyledons</taxon>
        <taxon>Gunneridae</taxon>
        <taxon>Pentapetalae</taxon>
        <taxon>asterids</taxon>
        <taxon>lamiids</taxon>
        <taxon>Lamiales</taxon>
        <taxon>Lentibulariaceae</taxon>
        <taxon>Genlisea</taxon>
    </lineage>
</organism>
<comment type="caution">
    <text evidence="8">The sequence shown here is derived from an EMBL/GenBank/DDBJ whole genome shotgun (WGS) entry which is preliminary data.</text>
</comment>
<dbReference type="InterPro" id="IPR031052">
    <property type="entry name" value="FHY3/FAR1"/>
</dbReference>
<feature type="domain" description="SWIM-type" evidence="7">
    <location>
        <begin position="536"/>
        <end position="572"/>
    </location>
</feature>
<dbReference type="InterPro" id="IPR006564">
    <property type="entry name" value="Znf_PMZ"/>
</dbReference>
<evidence type="ECO:0000256" key="6">
    <source>
        <dbReference type="RuleBase" id="RU367018"/>
    </source>
</evidence>
<comment type="function">
    <text evidence="6">Putative transcription activator involved in regulating light control of development.</text>
</comment>
<dbReference type="InterPro" id="IPR018289">
    <property type="entry name" value="MULE_transposase_dom"/>
</dbReference>
<dbReference type="PANTHER" id="PTHR31669">
    <property type="entry name" value="PROTEIN FAR1-RELATED SEQUENCE 10-RELATED"/>
    <property type="match status" value="1"/>
</dbReference>
<reference evidence="8 9" key="1">
    <citation type="journal article" date="2013" name="BMC Genomics">
        <title>The miniature genome of a carnivorous plant Genlisea aurea contains a low number of genes and short non-coding sequences.</title>
        <authorList>
            <person name="Leushkin E.V."/>
            <person name="Sutormin R.A."/>
            <person name="Nabieva E.R."/>
            <person name="Penin A.A."/>
            <person name="Kondrashov A.S."/>
            <person name="Logacheva M.D."/>
        </authorList>
    </citation>
    <scope>NUCLEOTIDE SEQUENCE [LARGE SCALE GENOMIC DNA]</scope>
</reference>
<evidence type="ECO:0000313" key="9">
    <source>
        <dbReference type="Proteomes" id="UP000015453"/>
    </source>
</evidence>
<dbReference type="InterPro" id="IPR007527">
    <property type="entry name" value="Znf_SWIM"/>
</dbReference>
<proteinExistence type="inferred from homology"/>
<comment type="subcellular location">
    <subcellularLocation>
        <location evidence="6">Nucleus</location>
    </subcellularLocation>
</comment>
<keyword evidence="4 6" id="KW-0862">Zinc</keyword>
<feature type="non-terminal residue" evidence="8">
    <location>
        <position position="1"/>
    </location>
</feature>
<protein>
    <recommendedName>
        <fullName evidence="6">Protein FAR1-RELATED SEQUENCE</fullName>
    </recommendedName>
</protein>
<dbReference type="AlphaFoldDB" id="S8CS80"/>
<gene>
    <name evidence="8" type="ORF">M569_07046</name>
</gene>
<dbReference type="PANTHER" id="PTHR31669:SF228">
    <property type="entry name" value="PROTEIN FAR1-RELATED SEQUENCE 8"/>
    <property type="match status" value="1"/>
</dbReference>
<dbReference type="Pfam" id="PF10551">
    <property type="entry name" value="MULE"/>
    <property type="match status" value="1"/>
</dbReference>
<dbReference type="SMART" id="SM00575">
    <property type="entry name" value="ZnF_PMZ"/>
    <property type="match status" value="1"/>
</dbReference>
<dbReference type="PROSITE" id="PS50966">
    <property type="entry name" value="ZF_SWIM"/>
    <property type="match status" value="1"/>
</dbReference>
<comment type="similarity">
    <text evidence="1 6">Belongs to the FHY3/FAR1 family.</text>
</comment>
<keyword evidence="2 6" id="KW-0479">Metal-binding</keyword>
<keyword evidence="6" id="KW-0539">Nucleus</keyword>
<dbReference type="OrthoDB" id="1938913at2759"/>
<name>S8CS80_9LAMI</name>
<dbReference type="Pfam" id="PF04434">
    <property type="entry name" value="SWIM"/>
    <property type="match status" value="1"/>
</dbReference>
<dbReference type="InterPro" id="IPR004330">
    <property type="entry name" value="FAR1_DNA_bnd_dom"/>
</dbReference>
<dbReference type="Pfam" id="PF03101">
    <property type="entry name" value="FAR1"/>
    <property type="match status" value="1"/>
</dbReference>